<dbReference type="CDD" id="cd03263">
    <property type="entry name" value="ABC_subfamily_A"/>
    <property type="match status" value="1"/>
</dbReference>
<evidence type="ECO:0000256" key="3">
    <source>
        <dbReference type="ARBA" id="ARBA00022448"/>
    </source>
</evidence>
<reference evidence="11" key="1">
    <citation type="journal article" date="2017" name="Nature">
        <title>The genome of Chenopodium quinoa.</title>
        <authorList>
            <person name="Jarvis D.E."/>
            <person name="Ho Y.S."/>
            <person name="Lightfoot D.J."/>
            <person name="Schmoeckel S.M."/>
            <person name="Li B."/>
            <person name="Borm T.J.A."/>
            <person name="Ohyanagi H."/>
            <person name="Mineta K."/>
            <person name="Michell C.T."/>
            <person name="Saber N."/>
            <person name="Kharbatia N.M."/>
            <person name="Rupper R.R."/>
            <person name="Sharp A.R."/>
            <person name="Dally N."/>
            <person name="Boughton B.A."/>
            <person name="Woo Y.H."/>
            <person name="Gao G."/>
            <person name="Schijlen E.G.W.M."/>
            <person name="Guo X."/>
            <person name="Momin A.A."/>
            <person name="Negrao S."/>
            <person name="Al-Babili S."/>
            <person name="Gehring C."/>
            <person name="Roessner U."/>
            <person name="Jung C."/>
            <person name="Murphy K."/>
            <person name="Arold S.T."/>
            <person name="Gojobori T."/>
            <person name="van der Linden C.G."/>
            <person name="van Loo E.N."/>
            <person name="Jellen E.N."/>
            <person name="Maughan P.J."/>
            <person name="Tester M."/>
        </authorList>
    </citation>
    <scope>NUCLEOTIDE SEQUENCE [LARGE SCALE GENOMIC DNA]</scope>
    <source>
        <strain evidence="11">cv. PI 614886</strain>
    </source>
</reference>
<dbReference type="Gramene" id="AUR62008378-RA">
    <property type="protein sequence ID" value="AUR62008378-RA:cds"/>
    <property type="gene ID" value="AUR62008378"/>
</dbReference>
<dbReference type="OMA" id="MFANGES"/>
<dbReference type="InterPro" id="IPR027417">
    <property type="entry name" value="P-loop_NTPase"/>
</dbReference>
<dbReference type="Pfam" id="PF00005">
    <property type="entry name" value="ABC_tran"/>
    <property type="match status" value="1"/>
</dbReference>
<dbReference type="GO" id="GO:0005319">
    <property type="term" value="F:lipid transporter activity"/>
    <property type="evidence" value="ECO:0007669"/>
    <property type="project" value="TreeGrafter"/>
</dbReference>
<dbReference type="Gene3D" id="3.40.50.300">
    <property type="entry name" value="P-loop containing nucleotide triphosphate hydrolases"/>
    <property type="match status" value="1"/>
</dbReference>
<dbReference type="InterPro" id="IPR026082">
    <property type="entry name" value="ABCA"/>
</dbReference>
<dbReference type="Pfam" id="PF24526">
    <property type="entry name" value="ABCA12_C"/>
    <property type="match status" value="1"/>
</dbReference>
<evidence type="ECO:0000256" key="2">
    <source>
        <dbReference type="ARBA" id="ARBA00008526"/>
    </source>
</evidence>
<keyword evidence="4 9" id="KW-0812">Transmembrane</keyword>
<dbReference type="EnsemblPlants" id="AUR62008378-RA">
    <property type="protein sequence ID" value="AUR62008378-RA:cds"/>
    <property type="gene ID" value="AUR62008378"/>
</dbReference>
<name>A0A803L939_CHEQI</name>
<evidence type="ECO:0000313" key="11">
    <source>
        <dbReference type="EnsemblPlants" id="AUR62008378-RA:cds"/>
    </source>
</evidence>
<keyword evidence="7 9" id="KW-1133">Transmembrane helix</keyword>
<evidence type="ECO:0000256" key="5">
    <source>
        <dbReference type="ARBA" id="ARBA00022741"/>
    </source>
</evidence>
<dbReference type="Pfam" id="PF22936">
    <property type="entry name" value="Pol_BBD"/>
    <property type="match status" value="1"/>
</dbReference>
<evidence type="ECO:0000256" key="7">
    <source>
        <dbReference type="ARBA" id="ARBA00022989"/>
    </source>
</evidence>
<dbReference type="InterPro" id="IPR054722">
    <property type="entry name" value="PolX-like_BBD"/>
</dbReference>
<keyword evidence="6" id="KW-0067">ATP-binding</keyword>
<evidence type="ECO:0000256" key="9">
    <source>
        <dbReference type="SAM" id="Phobius"/>
    </source>
</evidence>
<reference evidence="11" key="2">
    <citation type="submission" date="2021-03" db="UniProtKB">
        <authorList>
            <consortium name="EnsemblPlants"/>
        </authorList>
    </citation>
    <scope>IDENTIFICATION</scope>
</reference>
<dbReference type="FunFam" id="3.40.50.300:FF:000665">
    <property type="entry name" value="ABC transporter A family member 2"/>
    <property type="match status" value="1"/>
</dbReference>
<organism evidence="11 12">
    <name type="scientific">Chenopodium quinoa</name>
    <name type="common">Quinoa</name>
    <dbReference type="NCBI Taxonomy" id="63459"/>
    <lineage>
        <taxon>Eukaryota</taxon>
        <taxon>Viridiplantae</taxon>
        <taxon>Streptophyta</taxon>
        <taxon>Embryophyta</taxon>
        <taxon>Tracheophyta</taxon>
        <taxon>Spermatophyta</taxon>
        <taxon>Magnoliopsida</taxon>
        <taxon>eudicotyledons</taxon>
        <taxon>Gunneridae</taxon>
        <taxon>Pentapetalae</taxon>
        <taxon>Caryophyllales</taxon>
        <taxon>Chenopodiaceae</taxon>
        <taxon>Chenopodioideae</taxon>
        <taxon>Atripliceae</taxon>
        <taxon>Chenopodium</taxon>
    </lineage>
</organism>
<dbReference type="PROSITE" id="PS50893">
    <property type="entry name" value="ABC_TRANSPORTER_2"/>
    <property type="match status" value="1"/>
</dbReference>
<dbReference type="InterPro" id="IPR003593">
    <property type="entry name" value="AAA+_ATPase"/>
</dbReference>
<evidence type="ECO:0000256" key="8">
    <source>
        <dbReference type="ARBA" id="ARBA00023136"/>
    </source>
</evidence>
<dbReference type="Proteomes" id="UP000596660">
    <property type="component" value="Unplaced"/>
</dbReference>
<dbReference type="AlphaFoldDB" id="A0A803L939"/>
<comment type="similarity">
    <text evidence="2">Belongs to the ABC transporter superfamily. ABCA family. CPR flippase (TC 3.A.1.211) subfamily.</text>
</comment>
<dbReference type="GO" id="GO:0140359">
    <property type="term" value="F:ABC-type transporter activity"/>
    <property type="evidence" value="ECO:0007669"/>
    <property type="project" value="InterPro"/>
</dbReference>
<dbReference type="PANTHER" id="PTHR19229">
    <property type="entry name" value="ATP-BINDING CASSETTE TRANSPORTER SUBFAMILY A ABCA"/>
    <property type="match status" value="1"/>
</dbReference>
<keyword evidence="3" id="KW-0813">Transport</keyword>
<dbReference type="GO" id="GO:0016020">
    <property type="term" value="C:membrane"/>
    <property type="evidence" value="ECO:0007669"/>
    <property type="project" value="UniProtKB-SubCell"/>
</dbReference>
<protein>
    <recommendedName>
        <fullName evidence="10">ABC transporter domain-containing protein</fullName>
    </recommendedName>
</protein>
<accession>A0A803L939</accession>
<evidence type="ECO:0000256" key="1">
    <source>
        <dbReference type="ARBA" id="ARBA00004141"/>
    </source>
</evidence>
<evidence type="ECO:0000259" key="10">
    <source>
        <dbReference type="PROSITE" id="PS50893"/>
    </source>
</evidence>
<sequence>MKLNNKHSSVRTNILMMNPLPSISVAYRLLIQDEKQQQMTFQNEERAMAFAAAEGRNYTGNLGYNKNFRHKLVIGSDNNKFAAAQKKQLLFCEHCKIGGHTMSRCWKLHRYPPSFGNKGKVKKFAAIAQGEDDDDNVRHITADQYQQFLEYCKKSEVEQTEQHTANVAGTCLITCSNSKWIIDSGATDHICSNLEWFVDYSVFDKSVKTITIADGKKAEIKHIGDVKIGNGIILKNVLHVLGFQFNLISTHKLCKDLSCDIIFTHDKCMIQDHSQRFTPVLGKLDSGLYAVSDKVDIENKEFCMEKESEALVSVNDEVKLWHLRIGHLPFEKLHLVNKTLPTVGKNCDVLCQVCPRAKQARKSFPISVSKTSECFEIIHVDVMEISTHGRAGFATQANALFRKSLTYQKRNRTQNLCLLMTPLVIVVFFATVEHYMRTLTESSESLREMEVRNPVPWPPALKIPPEAQFFIPLSDWESSSEINKEVYKGNGANKQNKIDNNFGAALDFSDTNKANFNVTLWSEPSRAKSASSFNFSRLPRLVNMASNVYLQALQGSGTQILFEFMKEVPTTLRISALLAAVVDLLLRMTTFGLLLFPVTISFAFVIAALVPTVKTAQGKAIVLVEMFHGFALYRGVYEFQKYASFARSGAAVGIQWKNLNDPGNGLKTAMTIMMVEWKVMLLLAYYLDQVVSTGSGRTKSPLFFLHCLRRKPKFPQQNMQRYTSQLSSSNDHNDVAQERQKVEQLMQEGSTSHTAICDNIKKIYPGRDGNPAKAAVRGLSLALAKSECFGMLGPNGAGKTSFISMMIGLTDPTSGTAYIEGLDITTSMDDVYTCMGVCPQFDLLWETLTGREHLYFYGRLKNLKGSVLTRTVEEALKDVNLFHGGIADKRSGKYSGGMKRRLSVAISLIGDPKIVYLDEPSTGLDPASRNSLWNVVKHAKKNRTILLTTHSMEEAEALCDRLGVFVDGALRCLKARYGGYFIFTMTTVQGNDTEVEDMVLKLCNNANKTYYLGGTQKFELPKHEVRLADIFQLVEDAKSRFSVQAWTLADTTLEDVFIKVTRQAQAVSSDE</sequence>
<dbReference type="PROSITE" id="PS00211">
    <property type="entry name" value="ABC_TRANSPORTER_1"/>
    <property type="match status" value="1"/>
</dbReference>
<comment type="subcellular location">
    <subcellularLocation>
        <location evidence="1">Membrane</location>
        <topology evidence="1">Multi-pass membrane protein</topology>
    </subcellularLocation>
</comment>
<keyword evidence="8 9" id="KW-0472">Membrane</keyword>
<evidence type="ECO:0000256" key="6">
    <source>
        <dbReference type="ARBA" id="ARBA00022840"/>
    </source>
</evidence>
<evidence type="ECO:0000313" key="12">
    <source>
        <dbReference type="Proteomes" id="UP000596660"/>
    </source>
</evidence>
<dbReference type="SMART" id="SM00382">
    <property type="entry name" value="AAA"/>
    <property type="match status" value="1"/>
</dbReference>
<proteinExistence type="inferred from homology"/>
<keyword evidence="5" id="KW-0547">Nucleotide-binding</keyword>
<dbReference type="SUPFAM" id="SSF52540">
    <property type="entry name" value="P-loop containing nucleoside triphosphate hydrolases"/>
    <property type="match status" value="1"/>
</dbReference>
<dbReference type="InterPro" id="IPR017871">
    <property type="entry name" value="ABC_transporter-like_CS"/>
</dbReference>
<dbReference type="GO" id="GO:0016887">
    <property type="term" value="F:ATP hydrolysis activity"/>
    <property type="evidence" value="ECO:0007669"/>
    <property type="project" value="InterPro"/>
</dbReference>
<dbReference type="InterPro" id="IPR025724">
    <property type="entry name" value="GAG-pre-integrase_dom"/>
</dbReference>
<dbReference type="GO" id="GO:0005524">
    <property type="term" value="F:ATP binding"/>
    <property type="evidence" value="ECO:0007669"/>
    <property type="project" value="UniProtKB-KW"/>
</dbReference>
<dbReference type="InterPro" id="IPR003439">
    <property type="entry name" value="ABC_transporter-like_ATP-bd"/>
</dbReference>
<dbReference type="PANTHER" id="PTHR19229:SF154">
    <property type="entry name" value="ABC TRANSPORTER A FAMILY MEMBER 3-RELATED"/>
    <property type="match status" value="1"/>
</dbReference>
<evidence type="ECO:0000256" key="4">
    <source>
        <dbReference type="ARBA" id="ARBA00022692"/>
    </source>
</evidence>
<keyword evidence="12" id="KW-1185">Reference proteome</keyword>
<dbReference type="Pfam" id="PF13976">
    <property type="entry name" value="gag_pre-integrs"/>
    <property type="match status" value="1"/>
</dbReference>
<feature type="domain" description="ABC transporter" evidence="10">
    <location>
        <begin position="755"/>
        <end position="992"/>
    </location>
</feature>
<feature type="transmembrane region" description="Helical" evidence="9">
    <location>
        <begin position="593"/>
        <end position="613"/>
    </location>
</feature>